<organism evidence="1 2">
    <name type="scientific">[Candida] jaroonii</name>
    <dbReference type="NCBI Taxonomy" id="467808"/>
    <lineage>
        <taxon>Eukaryota</taxon>
        <taxon>Fungi</taxon>
        <taxon>Dikarya</taxon>
        <taxon>Ascomycota</taxon>
        <taxon>Saccharomycotina</taxon>
        <taxon>Pichiomycetes</taxon>
        <taxon>Debaryomycetaceae</taxon>
        <taxon>Yamadazyma</taxon>
    </lineage>
</organism>
<evidence type="ECO:0000313" key="1">
    <source>
        <dbReference type="EMBL" id="CAH6723024.1"/>
    </source>
</evidence>
<dbReference type="EMBL" id="CALSDN010000012">
    <property type="protein sequence ID" value="CAH6723024.1"/>
    <property type="molecule type" value="Genomic_DNA"/>
</dbReference>
<protein>
    <submittedName>
        <fullName evidence="1">Sphingoid long-chain base transporter Rsb1p</fullName>
    </submittedName>
</protein>
<gene>
    <name evidence="1" type="ORF">CLIB1444_12S02542</name>
</gene>
<proteinExistence type="predicted"/>
<dbReference type="Proteomes" id="UP001152531">
    <property type="component" value="Unassembled WGS sequence"/>
</dbReference>
<sequence length="418" mass="46633">MSITTDAWTSVNPTAITGIQSTITSAMADLSQTGGDYRQYLTASYALIGAQASKNVLSYQSVLATATDSSVISMASQGIAENAVALEKLDMTLNLYKYDLNRPANIIYFTVFALIFIYTVGMSVVSRYHWYNVTYICGYGLEFLGWLGRILAMNNVRNNNYYILQFVALTIAPAFIMAGIYFLFAQLVVVHGRAYSILRPLWYSYLFITCDVVSLLIQAGGGASASIASSRNEDTTTGSNIIIAGIVFQTVAMTVFLGFYFEFLNRLFFKHRNETESTSPLKKRSFGSFFKLLFNTKSARAFKKENDVFYNEKFAHIRSNPLFGYMPLAITVSVVVIYIRCVYRVVELAEGWRGHLITTEVYIMVLDALMIAIAGIIAVPFHPYWVFGKANVVKLATIRKNLDVHDDSSTKEEPSSGQ</sequence>
<comment type="caution">
    <text evidence="1">The sequence shown here is derived from an EMBL/GenBank/DDBJ whole genome shotgun (WGS) entry which is preliminary data.</text>
</comment>
<evidence type="ECO:0000313" key="2">
    <source>
        <dbReference type="Proteomes" id="UP001152531"/>
    </source>
</evidence>
<name>A0ACA9YD86_9ASCO</name>
<keyword evidence="2" id="KW-1185">Reference proteome</keyword>
<accession>A0ACA9YD86</accession>
<reference evidence="1" key="1">
    <citation type="submission" date="2022-06" db="EMBL/GenBank/DDBJ databases">
        <authorList>
            <person name="Legras J.-L."/>
            <person name="Devillers H."/>
            <person name="Grondin C."/>
        </authorList>
    </citation>
    <scope>NUCLEOTIDE SEQUENCE</scope>
    <source>
        <strain evidence="1">CLIB 1444</strain>
    </source>
</reference>